<dbReference type="OrthoDB" id="253387at2157"/>
<accession>A0A1I0QJS4</accession>
<dbReference type="Proteomes" id="UP000198518">
    <property type="component" value="Unassembled WGS sequence"/>
</dbReference>
<organism evidence="2 3">
    <name type="scientific">Halobacterium jilantaiense</name>
    <dbReference type="NCBI Taxonomy" id="355548"/>
    <lineage>
        <taxon>Archaea</taxon>
        <taxon>Methanobacteriati</taxon>
        <taxon>Methanobacteriota</taxon>
        <taxon>Stenosarchaea group</taxon>
        <taxon>Halobacteria</taxon>
        <taxon>Halobacteriales</taxon>
        <taxon>Halobacteriaceae</taxon>
        <taxon>Halobacterium</taxon>
    </lineage>
</organism>
<keyword evidence="1" id="KW-0472">Membrane</keyword>
<evidence type="ECO:0000313" key="2">
    <source>
        <dbReference type="EMBL" id="SEW26937.1"/>
    </source>
</evidence>
<name>A0A1I0QJS4_9EURY</name>
<dbReference type="EMBL" id="FOJA01000001">
    <property type="protein sequence ID" value="SEW26937.1"/>
    <property type="molecule type" value="Genomic_DNA"/>
</dbReference>
<sequence>MTERSLRQSVFRWGSIGAACAAIATALAVVQSFPLLLLGMILFGVPLMVVPLIFGVTNTRLDTTAGATRIGFSAGDPGQYEPGRVLPIPNSLQVACWLSGVGVVGLVVVAAAA</sequence>
<keyword evidence="1" id="KW-1133">Transmembrane helix</keyword>
<keyword evidence="1" id="KW-0812">Transmembrane</keyword>
<reference evidence="2 3" key="1">
    <citation type="submission" date="2016-10" db="EMBL/GenBank/DDBJ databases">
        <authorList>
            <person name="de Groot N.N."/>
        </authorList>
    </citation>
    <scope>NUCLEOTIDE SEQUENCE [LARGE SCALE GENOMIC DNA]</scope>
    <source>
        <strain evidence="2 3">CGMCC 1.5337</strain>
    </source>
</reference>
<evidence type="ECO:0000256" key="1">
    <source>
        <dbReference type="SAM" id="Phobius"/>
    </source>
</evidence>
<proteinExistence type="predicted"/>
<feature type="transmembrane region" description="Helical" evidence="1">
    <location>
        <begin position="36"/>
        <end position="56"/>
    </location>
</feature>
<dbReference type="AlphaFoldDB" id="A0A1I0QJS4"/>
<gene>
    <name evidence="2" type="ORF">SAMN04487945_2646</name>
</gene>
<keyword evidence="3" id="KW-1185">Reference proteome</keyword>
<evidence type="ECO:0000313" key="3">
    <source>
        <dbReference type="Proteomes" id="UP000198518"/>
    </source>
</evidence>
<feature type="transmembrane region" description="Helical" evidence="1">
    <location>
        <begin position="94"/>
        <end position="112"/>
    </location>
</feature>
<dbReference type="RefSeq" id="WP_089669942.1">
    <property type="nucleotide sequence ID" value="NZ_FOJA01000001.1"/>
</dbReference>
<dbReference type="STRING" id="355548.SAMN04487945_2646"/>
<protein>
    <submittedName>
        <fullName evidence="2">Uncharacterized protein</fullName>
    </submittedName>
</protein>
<feature type="transmembrane region" description="Helical" evidence="1">
    <location>
        <begin position="12"/>
        <end position="30"/>
    </location>
</feature>